<keyword evidence="5" id="KW-0663">Pyridoxal phosphate</keyword>
<comment type="similarity">
    <text evidence="2 6">Belongs to the class-I pyridoxal-phosphate-dependent aminotransferase family.</text>
</comment>
<dbReference type="InterPro" id="IPR050596">
    <property type="entry name" value="AspAT/PAT-like"/>
</dbReference>
<dbReference type="AlphaFoldDB" id="A0A2M7V043"/>
<dbReference type="InterPro" id="IPR015424">
    <property type="entry name" value="PyrdxlP-dep_Trfase"/>
</dbReference>
<dbReference type="GO" id="GO:0008483">
    <property type="term" value="F:transaminase activity"/>
    <property type="evidence" value="ECO:0007669"/>
    <property type="project" value="UniProtKB-KW"/>
</dbReference>
<dbReference type="Proteomes" id="UP000231538">
    <property type="component" value="Unassembled WGS sequence"/>
</dbReference>
<dbReference type="PROSITE" id="PS00105">
    <property type="entry name" value="AA_TRANSFER_CLASS_1"/>
    <property type="match status" value="1"/>
</dbReference>
<feature type="domain" description="Aminotransferase class I/classII large" evidence="7">
    <location>
        <begin position="28"/>
        <end position="381"/>
    </location>
</feature>
<keyword evidence="3 6" id="KW-0032">Aminotransferase</keyword>
<evidence type="ECO:0000256" key="6">
    <source>
        <dbReference type="RuleBase" id="RU000481"/>
    </source>
</evidence>
<protein>
    <recommendedName>
        <fullName evidence="6">Aminotransferase</fullName>
        <ecNumber evidence="6">2.6.1.-</ecNumber>
    </recommendedName>
</protein>
<dbReference type="EMBL" id="PFPC01000024">
    <property type="protein sequence ID" value="PIZ89587.1"/>
    <property type="molecule type" value="Genomic_DNA"/>
</dbReference>
<dbReference type="EC" id="2.6.1.-" evidence="6"/>
<evidence type="ECO:0000313" key="9">
    <source>
        <dbReference type="Proteomes" id="UP000231538"/>
    </source>
</evidence>
<evidence type="ECO:0000256" key="4">
    <source>
        <dbReference type="ARBA" id="ARBA00022679"/>
    </source>
</evidence>
<dbReference type="SUPFAM" id="SSF53383">
    <property type="entry name" value="PLP-dependent transferases"/>
    <property type="match status" value="1"/>
</dbReference>
<gene>
    <name evidence="8" type="ORF">COX89_00770</name>
</gene>
<dbReference type="Pfam" id="PF00155">
    <property type="entry name" value="Aminotran_1_2"/>
    <property type="match status" value="1"/>
</dbReference>
<proteinExistence type="inferred from homology"/>
<dbReference type="CDD" id="cd00609">
    <property type="entry name" value="AAT_like"/>
    <property type="match status" value="1"/>
</dbReference>
<evidence type="ECO:0000256" key="2">
    <source>
        <dbReference type="ARBA" id="ARBA00007441"/>
    </source>
</evidence>
<dbReference type="FunFam" id="3.40.640.10:FF:000033">
    <property type="entry name" value="Aspartate aminotransferase"/>
    <property type="match status" value="1"/>
</dbReference>
<dbReference type="GO" id="GO:0030170">
    <property type="term" value="F:pyridoxal phosphate binding"/>
    <property type="evidence" value="ECO:0007669"/>
    <property type="project" value="InterPro"/>
</dbReference>
<organism evidence="8 9">
    <name type="scientific">Candidatus Nealsonbacteria bacterium CG_4_10_14_0_2_um_filter_37_10</name>
    <dbReference type="NCBI Taxonomy" id="1974679"/>
    <lineage>
        <taxon>Bacteria</taxon>
        <taxon>Candidatus Nealsoniibacteriota</taxon>
    </lineage>
</organism>
<name>A0A2M7V043_9BACT</name>
<sequence>MKDFAKKVKDIEVSLIRYMPVLASKVPDAVSLGQGIPSFELPEYIREKLIEALQSQKNINKYSLEPGMPILKEEVAKYLERTKGVKIDPEKEICITKGAIGGLFCTISTIVERGDEVILLTPAYEPHIEQLKFAEGKPIFVPLIEKESWKPDIEAIESAITQKTKAIIICDPSNPTGSIFEKEGLEKIAELAQGNDLFIITDETYDFLIYENKKHFSLLSLPEIRDRVIACFSFSKKYAMTGFRVGYVIAPEKILNEILKVHDESTICAPTPSQYAALFALTGPQGYVEKFKEEFRKRRELICQRLDRLPELFEYQKPMGAYYVFPKIKLAMKSLEFSKKLLYEAGVVTIPGIAFGPSGEEHARLSFAGEEKEINEAFDRIEKCWRNL</sequence>
<dbReference type="Gene3D" id="3.90.1150.10">
    <property type="entry name" value="Aspartate Aminotransferase, domain 1"/>
    <property type="match status" value="1"/>
</dbReference>
<evidence type="ECO:0000259" key="7">
    <source>
        <dbReference type="Pfam" id="PF00155"/>
    </source>
</evidence>
<dbReference type="PANTHER" id="PTHR46383">
    <property type="entry name" value="ASPARTATE AMINOTRANSFERASE"/>
    <property type="match status" value="1"/>
</dbReference>
<evidence type="ECO:0000256" key="5">
    <source>
        <dbReference type="ARBA" id="ARBA00022898"/>
    </source>
</evidence>
<accession>A0A2M7V043</accession>
<dbReference type="PANTHER" id="PTHR46383:SF3">
    <property type="entry name" value="ASPARTATE AMINOTRANSFERASE-RELATED"/>
    <property type="match status" value="1"/>
</dbReference>
<dbReference type="InterPro" id="IPR004838">
    <property type="entry name" value="NHTrfase_class1_PyrdxlP-BS"/>
</dbReference>
<evidence type="ECO:0000256" key="1">
    <source>
        <dbReference type="ARBA" id="ARBA00001933"/>
    </source>
</evidence>
<dbReference type="InterPro" id="IPR015421">
    <property type="entry name" value="PyrdxlP-dep_Trfase_major"/>
</dbReference>
<dbReference type="InterPro" id="IPR015422">
    <property type="entry name" value="PyrdxlP-dep_Trfase_small"/>
</dbReference>
<dbReference type="Gene3D" id="3.40.640.10">
    <property type="entry name" value="Type I PLP-dependent aspartate aminotransferase-like (Major domain)"/>
    <property type="match status" value="1"/>
</dbReference>
<dbReference type="InterPro" id="IPR004839">
    <property type="entry name" value="Aminotransferase_I/II_large"/>
</dbReference>
<evidence type="ECO:0000313" key="8">
    <source>
        <dbReference type="EMBL" id="PIZ89587.1"/>
    </source>
</evidence>
<comment type="caution">
    <text evidence="8">The sequence shown here is derived from an EMBL/GenBank/DDBJ whole genome shotgun (WGS) entry which is preliminary data.</text>
</comment>
<dbReference type="GO" id="GO:0006520">
    <property type="term" value="P:amino acid metabolic process"/>
    <property type="evidence" value="ECO:0007669"/>
    <property type="project" value="InterPro"/>
</dbReference>
<evidence type="ECO:0000256" key="3">
    <source>
        <dbReference type="ARBA" id="ARBA00022576"/>
    </source>
</evidence>
<comment type="cofactor">
    <cofactor evidence="1 6">
        <name>pyridoxal 5'-phosphate</name>
        <dbReference type="ChEBI" id="CHEBI:597326"/>
    </cofactor>
</comment>
<reference evidence="9" key="1">
    <citation type="submission" date="2017-09" db="EMBL/GenBank/DDBJ databases">
        <title>Depth-based differentiation of microbial function through sediment-hosted aquifers and enrichment of novel symbionts in the deep terrestrial subsurface.</title>
        <authorList>
            <person name="Probst A.J."/>
            <person name="Ladd B."/>
            <person name="Jarett J.K."/>
            <person name="Geller-Mcgrath D.E."/>
            <person name="Sieber C.M.K."/>
            <person name="Emerson J.B."/>
            <person name="Anantharaman K."/>
            <person name="Thomas B.C."/>
            <person name="Malmstrom R."/>
            <person name="Stieglmeier M."/>
            <person name="Klingl A."/>
            <person name="Woyke T."/>
            <person name="Ryan C.M."/>
            <person name="Banfield J.F."/>
        </authorList>
    </citation>
    <scope>NUCLEOTIDE SEQUENCE [LARGE SCALE GENOMIC DNA]</scope>
</reference>
<keyword evidence="4 6" id="KW-0808">Transferase</keyword>